<dbReference type="InterPro" id="IPR008631">
    <property type="entry name" value="Glycogen_synth"/>
</dbReference>
<protein>
    <recommendedName>
        <fullName evidence="5">Glycosyltransferase</fullName>
    </recommendedName>
</protein>
<keyword evidence="2" id="KW-0808">Transferase</keyword>
<evidence type="ECO:0008006" key="5">
    <source>
        <dbReference type="Google" id="ProtNLM"/>
    </source>
</evidence>
<dbReference type="EMBL" id="MWMI01000001">
    <property type="protein sequence ID" value="RIB35583.1"/>
    <property type="molecule type" value="Genomic_DNA"/>
</dbReference>
<dbReference type="PANTHER" id="PTHR10176:SF3">
    <property type="entry name" value="GLYCOGEN [STARCH] SYNTHASE"/>
    <property type="match status" value="1"/>
</dbReference>
<comment type="caution">
    <text evidence="3">The sequence shown here is derived from an EMBL/GenBank/DDBJ whole genome shotgun (WGS) entry which is preliminary data.</text>
</comment>
<evidence type="ECO:0000256" key="2">
    <source>
        <dbReference type="ARBA" id="ARBA00022679"/>
    </source>
</evidence>
<dbReference type="Pfam" id="PF05693">
    <property type="entry name" value="Glycogen_syn"/>
    <property type="match status" value="1"/>
</dbReference>
<evidence type="ECO:0000313" key="4">
    <source>
        <dbReference type="Proteomes" id="UP000266622"/>
    </source>
</evidence>
<sequence>MKLFEESWEVCNKVGGIYTVLSTKAKYLVEKYGKDYFLIGPFVKNNIEYVEEPLPSFLEKVYTDLSNMGIKVHYGYWNIDGKPQVILVDFYDFFKKEINYWKYKYWEWYRIDSLGSDYTYDEPFSWSVAVGILLEELDKVFPEKKVLHAHEWLSGGTILYLKAKGLGYRTIFTIHGTVLGRSLSSRNIDVIETLNRINPDQEAYSMRVHYKHQMEKNAVKHSDIFTTVSPILAKESEVFLGKSPDRIIYNAILSKDRDIYKDYLFARRWLEEFVVWYFFPYYYIDLKNTFFMYTIGRYEYYNKGLDLVIKIAKRLNEENIGKNIIFFIFVPTGVTGIYRNVIRLYSSYRLLKEILEKEKTEIVGSILREDYSKIRKIFEEVLPKISKGNKPDIITHELFDKNDLIYNELQKAGLDNEESDRVKIIYAPVYIGQDIIFDLPKEKILPGFDLGIFLSRYEPFGYTALESLYYGVPIVLSNRTGFALSLDYYNLKSDYICLVDVKNIDNEEEKIIEFIRNLSSLDPARILDIRKELYNISKFYDWSSRILDYISLYES</sequence>
<dbReference type="SUPFAM" id="SSF53756">
    <property type="entry name" value="UDP-Glycosyltransferase/glycogen phosphorylase"/>
    <property type="match status" value="1"/>
</dbReference>
<keyword evidence="1" id="KW-0328">Glycosyltransferase</keyword>
<dbReference type="AlphaFoldDB" id="A0A397WR93"/>
<evidence type="ECO:0000313" key="3">
    <source>
        <dbReference type="EMBL" id="RIB35583.1"/>
    </source>
</evidence>
<proteinExistence type="predicted"/>
<organism evidence="3 4">
    <name type="scientific">Candidatus Nanoclepta minutus</name>
    <dbReference type="NCBI Taxonomy" id="1940235"/>
    <lineage>
        <taxon>Archaea</taxon>
        <taxon>Nanobdellota</taxon>
        <taxon>Candidatus Nanoclepta</taxon>
    </lineage>
</organism>
<dbReference type="Proteomes" id="UP000266622">
    <property type="component" value="Unassembled WGS sequence"/>
</dbReference>
<reference evidence="3 4" key="1">
    <citation type="journal article" date="2018" name="Syst. Appl. Microbiol.">
        <title>A new symbiotic nanoarchaeote (Candidatus Nanoclepta minutus) and its host (Zestosphaera tikiterensis gen. nov., sp. nov.) from a New Zealand hot spring.</title>
        <authorList>
            <person name="St John E."/>
            <person name="Liu Y."/>
            <person name="Podar M."/>
            <person name="Stott M.B."/>
            <person name="Meneghin J."/>
            <person name="Chen Z."/>
            <person name="Lagutin K."/>
            <person name="Mitchell K."/>
            <person name="Reysenbach A.L."/>
        </authorList>
    </citation>
    <scope>NUCLEOTIDE SEQUENCE [LARGE SCALE GENOMIC DNA]</scope>
    <source>
        <strain evidence="3">NZ3</strain>
    </source>
</reference>
<dbReference type="GO" id="GO:0004373">
    <property type="term" value="F:alpha-1,4-glucan glucosyltransferase (UDP-glucose donor) activity"/>
    <property type="evidence" value="ECO:0007669"/>
    <property type="project" value="InterPro"/>
</dbReference>
<dbReference type="Gene3D" id="3.40.50.2000">
    <property type="entry name" value="Glycogen Phosphorylase B"/>
    <property type="match status" value="2"/>
</dbReference>
<name>A0A397WR93_9ARCH</name>
<dbReference type="GO" id="GO:0005737">
    <property type="term" value="C:cytoplasm"/>
    <property type="evidence" value="ECO:0007669"/>
    <property type="project" value="TreeGrafter"/>
</dbReference>
<dbReference type="GO" id="GO:0005978">
    <property type="term" value="P:glycogen biosynthetic process"/>
    <property type="evidence" value="ECO:0007669"/>
    <property type="project" value="InterPro"/>
</dbReference>
<evidence type="ECO:0000256" key="1">
    <source>
        <dbReference type="ARBA" id="ARBA00022676"/>
    </source>
</evidence>
<gene>
    <name evidence="3" type="ORF">BXU00_00555</name>
</gene>
<accession>A0A397WR93</accession>
<dbReference type="PANTHER" id="PTHR10176">
    <property type="entry name" value="GLYCOGEN SYNTHASE"/>
    <property type="match status" value="1"/>
</dbReference>